<protein>
    <submittedName>
        <fullName evidence="5">Substrate-binding domain-containing protein</fullName>
    </submittedName>
</protein>
<organism evidence="5 6">
    <name type="scientific">Streptomyces violaceus</name>
    <name type="common">Streptomyces venezuelae</name>
    <dbReference type="NCBI Taxonomy" id="1936"/>
    <lineage>
        <taxon>Bacteria</taxon>
        <taxon>Bacillati</taxon>
        <taxon>Actinomycetota</taxon>
        <taxon>Actinomycetes</taxon>
        <taxon>Kitasatosporales</taxon>
        <taxon>Streptomycetaceae</taxon>
        <taxon>Streptomyces</taxon>
    </lineage>
</organism>
<dbReference type="SUPFAM" id="SSF53822">
    <property type="entry name" value="Periplasmic binding protein-like I"/>
    <property type="match status" value="1"/>
</dbReference>
<name>A0ABY9ULK8_STRVL</name>
<accession>A0ABY9ULK8</accession>
<dbReference type="Pfam" id="PF13377">
    <property type="entry name" value="Peripla_BP_3"/>
    <property type="match status" value="1"/>
</dbReference>
<dbReference type="PANTHER" id="PTHR30146">
    <property type="entry name" value="LACI-RELATED TRANSCRIPTIONAL REPRESSOR"/>
    <property type="match status" value="1"/>
</dbReference>
<dbReference type="InterPro" id="IPR046335">
    <property type="entry name" value="LacI/GalR-like_sensor"/>
</dbReference>
<evidence type="ECO:0000256" key="2">
    <source>
        <dbReference type="ARBA" id="ARBA00023125"/>
    </source>
</evidence>
<keyword evidence="6" id="KW-1185">Reference proteome</keyword>
<dbReference type="PANTHER" id="PTHR30146:SF153">
    <property type="entry name" value="LACTOSE OPERON REPRESSOR"/>
    <property type="match status" value="1"/>
</dbReference>
<dbReference type="InterPro" id="IPR028082">
    <property type="entry name" value="Peripla_BP_I"/>
</dbReference>
<keyword evidence="2" id="KW-0238">DNA-binding</keyword>
<dbReference type="EMBL" id="CP134213">
    <property type="protein sequence ID" value="WND23806.1"/>
    <property type="molecule type" value="Genomic_DNA"/>
</dbReference>
<evidence type="ECO:0000256" key="3">
    <source>
        <dbReference type="ARBA" id="ARBA00023163"/>
    </source>
</evidence>
<dbReference type="Gene3D" id="3.40.50.2300">
    <property type="match status" value="1"/>
</dbReference>
<evidence type="ECO:0000259" key="4">
    <source>
        <dbReference type="Pfam" id="PF13377"/>
    </source>
</evidence>
<keyword evidence="3" id="KW-0804">Transcription</keyword>
<proteinExistence type="predicted"/>
<keyword evidence="1" id="KW-0805">Transcription regulation</keyword>
<dbReference type="CDD" id="cd06267">
    <property type="entry name" value="PBP1_LacI_sugar_binding-like"/>
    <property type="match status" value="1"/>
</dbReference>
<evidence type="ECO:0000313" key="6">
    <source>
        <dbReference type="Proteomes" id="UP001249394"/>
    </source>
</evidence>
<dbReference type="Proteomes" id="UP001249394">
    <property type="component" value="Chromosome"/>
</dbReference>
<evidence type="ECO:0000256" key="1">
    <source>
        <dbReference type="ARBA" id="ARBA00023015"/>
    </source>
</evidence>
<gene>
    <name evidence="5" type="ORF">RI060_17585</name>
</gene>
<sequence>MPRARAGEPPTAVFAEQDEVAVALIWNLRRTQIAVPERISVLGFDDQPLADWFDLSTVAQSPSDMGREAGELALKLIDDAEGEHGRHLVLPTHVIPRSTTAPVAQPADQSLSE</sequence>
<evidence type="ECO:0000313" key="5">
    <source>
        <dbReference type="EMBL" id="WND23806.1"/>
    </source>
</evidence>
<reference evidence="5 6" key="1">
    <citation type="submission" date="2023-09" db="EMBL/GenBank/DDBJ databases">
        <title>The genome sequence of Streptomyces anthocyanicus.</title>
        <authorList>
            <person name="Mo P."/>
        </authorList>
    </citation>
    <scope>NUCLEOTIDE SEQUENCE [LARGE SCALE GENOMIC DNA]</scope>
    <source>
        <strain evidence="5 6">JCM 4387</strain>
    </source>
</reference>
<feature type="domain" description="Transcriptional regulator LacI/GalR-like sensor" evidence="4">
    <location>
        <begin position="7"/>
        <end position="100"/>
    </location>
</feature>